<dbReference type="AlphaFoldDB" id="A0A8D9AWW3"/>
<evidence type="ECO:0000313" key="1">
    <source>
        <dbReference type="EMBL" id="CAG6774319.1"/>
    </source>
</evidence>
<dbReference type="EMBL" id="HBUF01594461">
    <property type="protein sequence ID" value="CAG6774319.1"/>
    <property type="molecule type" value="Transcribed_RNA"/>
</dbReference>
<protein>
    <submittedName>
        <fullName evidence="1">Uncharacterized protein</fullName>
    </submittedName>
</protein>
<proteinExistence type="predicted"/>
<sequence>MLTVLLPAEVQRGVDSFKIFFCGCWWQILLEQSDTAFAGFSNIYSIEQGCPTFSKVSDNTHTHTHSCDGLVKNAKTPKFLVEIFKRQFCFKDFLLGTYFTTTKKFNKPLKKDFIIFMNILASIIWRHHYSCPLIIYNKVIGT</sequence>
<accession>A0A8D9AWW3</accession>
<organism evidence="1">
    <name type="scientific">Cacopsylla melanoneura</name>
    <dbReference type="NCBI Taxonomy" id="428564"/>
    <lineage>
        <taxon>Eukaryota</taxon>
        <taxon>Metazoa</taxon>
        <taxon>Ecdysozoa</taxon>
        <taxon>Arthropoda</taxon>
        <taxon>Hexapoda</taxon>
        <taxon>Insecta</taxon>
        <taxon>Pterygota</taxon>
        <taxon>Neoptera</taxon>
        <taxon>Paraneoptera</taxon>
        <taxon>Hemiptera</taxon>
        <taxon>Sternorrhyncha</taxon>
        <taxon>Psylloidea</taxon>
        <taxon>Psyllidae</taxon>
        <taxon>Psyllinae</taxon>
        <taxon>Cacopsylla</taxon>
    </lineage>
</organism>
<reference evidence="1" key="1">
    <citation type="submission" date="2021-05" db="EMBL/GenBank/DDBJ databases">
        <authorList>
            <person name="Alioto T."/>
            <person name="Alioto T."/>
            <person name="Gomez Garrido J."/>
        </authorList>
    </citation>
    <scope>NUCLEOTIDE SEQUENCE</scope>
</reference>
<name>A0A8D9AWW3_9HEMI</name>